<sequence length="235" mass="25094">MSEMLDPFLPTFDGPAVVRSVNVGAASTVGSRGRVTGIDKRPVDGPVGVRAPGPRGVGLGGLAGDTICDLAHHGGDDQAVYAYAREDLDVWQRELGRPLSDGGFGENLTTAGLDVNDCLIGERWQVGRTLELEISDVRIPCRTFADFLAERAWVRRFTERGAPGAYLRVLTPGSVRAGDAITVLSRPDHGVTVRTAFRAQMDRPDLLPELATAPQLSPATRIKVLAKLSAPDRAS</sequence>
<organism evidence="2 3">
    <name type="scientific">Nakamurella leprariae</name>
    <dbReference type="NCBI Taxonomy" id="2803911"/>
    <lineage>
        <taxon>Bacteria</taxon>
        <taxon>Bacillati</taxon>
        <taxon>Actinomycetota</taxon>
        <taxon>Actinomycetes</taxon>
        <taxon>Nakamurellales</taxon>
        <taxon>Nakamurellaceae</taxon>
        <taxon>Nakamurella</taxon>
    </lineage>
</organism>
<dbReference type="InterPro" id="IPR005302">
    <property type="entry name" value="MoCF_Sase_C"/>
</dbReference>
<dbReference type="Pfam" id="PF03473">
    <property type="entry name" value="MOSC"/>
    <property type="match status" value="1"/>
</dbReference>
<dbReference type="AlphaFoldDB" id="A0A938YDE6"/>
<dbReference type="RefSeq" id="WP_205258763.1">
    <property type="nucleotide sequence ID" value="NZ_JAERWK010000001.1"/>
</dbReference>
<feature type="domain" description="MOSC" evidence="1">
    <location>
        <begin position="49"/>
        <end position="184"/>
    </location>
</feature>
<dbReference type="GO" id="GO:0003824">
    <property type="term" value="F:catalytic activity"/>
    <property type="evidence" value="ECO:0007669"/>
    <property type="project" value="InterPro"/>
</dbReference>
<evidence type="ECO:0000313" key="3">
    <source>
        <dbReference type="Proteomes" id="UP000663792"/>
    </source>
</evidence>
<accession>A0A938YDE6</accession>
<dbReference type="GO" id="GO:0030151">
    <property type="term" value="F:molybdenum ion binding"/>
    <property type="evidence" value="ECO:0007669"/>
    <property type="project" value="InterPro"/>
</dbReference>
<dbReference type="PROSITE" id="PS51340">
    <property type="entry name" value="MOSC"/>
    <property type="match status" value="1"/>
</dbReference>
<dbReference type="SUPFAM" id="SSF50800">
    <property type="entry name" value="PK beta-barrel domain-like"/>
    <property type="match status" value="1"/>
</dbReference>
<dbReference type="GO" id="GO:0030170">
    <property type="term" value="F:pyridoxal phosphate binding"/>
    <property type="evidence" value="ECO:0007669"/>
    <property type="project" value="InterPro"/>
</dbReference>
<dbReference type="EMBL" id="JAERWK010000001">
    <property type="protein sequence ID" value="MBM9465815.1"/>
    <property type="molecule type" value="Genomic_DNA"/>
</dbReference>
<protein>
    <submittedName>
        <fullName evidence="2">MOSC domain-containing protein</fullName>
    </submittedName>
</protein>
<name>A0A938YDE6_9ACTN</name>
<comment type="caution">
    <text evidence="2">The sequence shown here is derived from an EMBL/GenBank/DDBJ whole genome shotgun (WGS) entry which is preliminary data.</text>
</comment>
<dbReference type="Gene3D" id="2.40.33.20">
    <property type="entry name" value="PK beta-barrel domain-like"/>
    <property type="match status" value="1"/>
</dbReference>
<evidence type="ECO:0000313" key="2">
    <source>
        <dbReference type="EMBL" id="MBM9465815.1"/>
    </source>
</evidence>
<dbReference type="PANTHER" id="PTHR30212:SF2">
    <property type="entry name" value="PROTEIN YIIM"/>
    <property type="match status" value="1"/>
</dbReference>
<proteinExistence type="predicted"/>
<evidence type="ECO:0000259" key="1">
    <source>
        <dbReference type="PROSITE" id="PS51340"/>
    </source>
</evidence>
<keyword evidence="3" id="KW-1185">Reference proteome</keyword>
<dbReference type="PANTHER" id="PTHR30212">
    <property type="entry name" value="PROTEIN YIIM"/>
    <property type="match status" value="1"/>
</dbReference>
<dbReference type="Proteomes" id="UP000663792">
    <property type="component" value="Unassembled WGS sequence"/>
</dbReference>
<dbReference type="InterPro" id="IPR011037">
    <property type="entry name" value="Pyrv_Knase-like_insert_dom_sf"/>
</dbReference>
<dbReference type="InterPro" id="IPR052353">
    <property type="entry name" value="Benzoxazolinone_Detox_Enz"/>
</dbReference>
<gene>
    <name evidence="2" type="ORF">JL106_00805</name>
</gene>
<reference evidence="2" key="1">
    <citation type="submission" date="2021-01" db="EMBL/GenBank/DDBJ databases">
        <title>YIM 132084 draft genome.</title>
        <authorList>
            <person name="An D."/>
        </authorList>
    </citation>
    <scope>NUCLEOTIDE SEQUENCE</scope>
    <source>
        <strain evidence="2">YIM 132084</strain>
    </source>
</reference>